<proteinExistence type="predicted"/>
<feature type="non-terminal residue" evidence="1">
    <location>
        <position position="1"/>
    </location>
</feature>
<dbReference type="AlphaFoldDB" id="A0A811U5T5"/>
<sequence>SYPQPLLGKPSRSHLEATLVIVAITEKLFTSFYLSLRSIYEKYDYLAVTVGLSYRPYFPLLSK</sequence>
<evidence type="ECO:0000313" key="1">
    <source>
        <dbReference type="EMBL" id="CAD6994219.1"/>
    </source>
</evidence>
<keyword evidence="2" id="KW-1185">Reference proteome</keyword>
<organism evidence="1 2">
    <name type="scientific">Ceratitis capitata</name>
    <name type="common">Mediterranean fruit fly</name>
    <name type="synonym">Tephritis capitata</name>
    <dbReference type="NCBI Taxonomy" id="7213"/>
    <lineage>
        <taxon>Eukaryota</taxon>
        <taxon>Metazoa</taxon>
        <taxon>Ecdysozoa</taxon>
        <taxon>Arthropoda</taxon>
        <taxon>Hexapoda</taxon>
        <taxon>Insecta</taxon>
        <taxon>Pterygota</taxon>
        <taxon>Neoptera</taxon>
        <taxon>Endopterygota</taxon>
        <taxon>Diptera</taxon>
        <taxon>Brachycera</taxon>
        <taxon>Muscomorpha</taxon>
        <taxon>Tephritoidea</taxon>
        <taxon>Tephritidae</taxon>
        <taxon>Ceratitis</taxon>
        <taxon>Ceratitis</taxon>
    </lineage>
</organism>
<dbReference type="EMBL" id="CAJHJT010000001">
    <property type="protein sequence ID" value="CAD6994219.1"/>
    <property type="molecule type" value="Genomic_DNA"/>
</dbReference>
<dbReference type="Proteomes" id="UP000606786">
    <property type="component" value="Unassembled WGS sequence"/>
</dbReference>
<comment type="caution">
    <text evidence="1">The sequence shown here is derived from an EMBL/GenBank/DDBJ whole genome shotgun (WGS) entry which is preliminary data.</text>
</comment>
<protein>
    <submittedName>
        <fullName evidence="1">(Mediterranean fruit fly) hypothetical protein</fullName>
    </submittedName>
</protein>
<accession>A0A811U5T5</accession>
<reference evidence="1" key="1">
    <citation type="submission" date="2020-11" db="EMBL/GenBank/DDBJ databases">
        <authorList>
            <person name="Whitehead M."/>
        </authorList>
    </citation>
    <scope>NUCLEOTIDE SEQUENCE</scope>
    <source>
        <strain evidence="1">EGII</strain>
    </source>
</reference>
<evidence type="ECO:0000313" key="2">
    <source>
        <dbReference type="Proteomes" id="UP000606786"/>
    </source>
</evidence>
<gene>
    <name evidence="1" type="ORF">CCAP1982_LOCUS2981</name>
</gene>
<name>A0A811U5T5_CERCA</name>